<comment type="caution">
    <text evidence="1">The sequence shown here is derived from an EMBL/GenBank/DDBJ whole genome shotgun (WGS) entry which is preliminary data.</text>
</comment>
<accession>A0ABQ2BFH7</accession>
<evidence type="ECO:0000313" key="2">
    <source>
        <dbReference type="Proteomes" id="UP000645390"/>
    </source>
</evidence>
<organism evidence="1 2">
    <name type="scientific">Pedobacter mendelii</name>
    <dbReference type="NCBI Taxonomy" id="1908240"/>
    <lineage>
        <taxon>Bacteria</taxon>
        <taxon>Pseudomonadati</taxon>
        <taxon>Bacteroidota</taxon>
        <taxon>Sphingobacteriia</taxon>
        <taxon>Sphingobacteriales</taxon>
        <taxon>Sphingobacteriaceae</taxon>
        <taxon>Pedobacter</taxon>
    </lineage>
</organism>
<evidence type="ECO:0008006" key="3">
    <source>
        <dbReference type="Google" id="ProtNLM"/>
    </source>
</evidence>
<reference evidence="2" key="1">
    <citation type="journal article" date="2019" name="Int. J. Syst. Evol. Microbiol.">
        <title>The Global Catalogue of Microorganisms (GCM) 10K type strain sequencing project: providing services to taxonomists for standard genome sequencing and annotation.</title>
        <authorList>
            <consortium name="The Broad Institute Genomics Platform"/>
            <consortium name="The Broad Institute Genome Sequencing Center for Infectious Disease"/>
            <person name="Wu L."/>
            <person name="Ma J."/>
        </authorList>
    </citation>
    <scope>NUCLEOTIDE SEQUENCE [LARGE SCALE GENOMIC DNA]</scope>
    <source>
        <strain evidence="2">CCM 8939</strain>
    </source>
</reference>
<proteinExistence type="predicted"/>
<dbReference type="RefSeq" id="WP_188412672.1">
    <property type="nucleotide sequence ID" value="NZ_BMDJ01000003.1"/>
</dbReference>
<keyword evidence="2" id="KW-1185">Reference proteome</keyword>
<sequence length="148" mass="16520">MKTLSTYGIVIFLSLFIFSCKKNKDVDLPKDVLTGAWQEAPLYGTSRILIFEPGGKFTLKFINKATGDWSLMLNGKYTITNDNLAVNVTEEVAKQVSGATVTTPINYSFFDKGKFDIKNFVLTINYKTYPADGPVDTEAKFNKIIPID</sequence>
<dbReference type="EMBL" id="BMDJ01000003">
    <property type="protein sequence ID" value="GGI24929.1"/>
    <property type="molecule type" value="Genomic_DNA"/>
</dbReference>
<protein>
    <recommendedName>
        <fullName evidence="3">DUF5004 domain-containing protein</fullName>
    </recommendedName>
</protein>
<dbReference type="PROSITE" id="PS51257">
    <property type="entry name" value="PROKAR_LIPOPROTEIN"/>
    <property type="match status" value="1"/>
</dbReference>
<dbReference type="Proteomes" id="UP000645390">
    <property type="component" value="Unassembled WGS sequence"/>
</dbReference>
<evidence type="ECO:0000313" key="1">
    <source>
        <dbReference type="EMBL" id="GGI24929.1"/>
    </source>
</evidence>
<name>A0ABQ2BFH7_9SPHI</name>
<gene>
    <name evidence="1" type="ORF">GCM10008119_15110</name>
</gene>